<dbReference type="OrthoDB" id="10029454at2759"/>
<comment type="caution">
    <text evidence="1">The sequence shown here is derived from an EMBL/GenBank/DDBJ whole genome shotgun (WGS) entry which is preliminary data.</text>
</comment>
<dbReference type="AlphaFoldDB" id="A0A816DQH3"/>
<dbReference type="Gene3D" id="2.120.10.30">
    <property type="entry name" value="TolB, C-terminal domain"/>
    <property type="match status" value="1"/>
</dbReference>
<protein>
    <submittedName>
        <fullName evidence="1">Uncharacterized protein</fullName>
    </submittedName>
</protein>
<proteinExistence type="predicted"/>
<dbReference type="EMBL" id="CAJNOW010014983">
    <property type="protein sequence ID" value="CAF1637774.1"/>
    <property type="molecule type" value="Genomic_DNA"/>
</dbReference>
<evidence type="ECO:0000313" key="1">
    <source>
        <dbReference type="EMBL" id="CAF1637774.1"/>
    </source>
</evidence>
<gene>
    <name evidence="1" type="ORF">KQP761_LOCUS27455</name>
</gene>
<dbReference type="InterPro" id="IPR011042">
    <property type="entry name" value="6-blade_b-propeller_TolB-like"/>
</dbReference>
<reference evidence="1" key="1">
    <citation type="submission" date="2021-02" db="EMBL/GenBank/DDBJ databases">
        <authorList>
            <person name="Nowell W R."/>
        </authorList>
    </citation>
    <scope>NUCLEOTIDE SEQUENCE</scope>
</reference>
<name>A0A816DQH3_9BILA</name>
<organism evidence="1 2">
    <name type="scientific">Rotaria magnacalcarata</name>
    <dbReference type="NCBI Taxonomy" id="392030"/>
    <lineage>
        <taxon>Eukaryota</taxon>
        <taxon>Metazoa</taxon>
        <taxon>Spiralia</taxon>
        <taxon>Gnathifera</taxon>
        <taxon>Rotifera</taxon>
        <taxon>Eurotatoria</taxon>
        <taxon>Bdelloidea</taxon>
        <taxon>Philodinida</taxon>
        <taxon>Philodinidae</taxon>
        <taxon>Rotaria</taxon>
    </lineage>
</organism>
<dbReference type="SUPFAM" id="SSF101898">
    <property type="entry name" value="NHL repeat"/>
    <property type="match status" value="1"/>
</dbReference>
<dbReference type="Proteomes" id="UP000663834">
    <property type="component" value="Unassembled WGS sequence"/>
</dbReference>
<sequence>ALDSTSAAKLYNVPASTIRRHRRNQCLKNQIGCPSYLTSSEESYFVALLQLLPDFGTQPTGEVALKLANDYFKSLGLSDNPAAISKRYRLFEGDSTTGSINSPLSPTSIVGVVSISSSIYSSINNQLCQSCTENRYEVCFASTNRCQCPVNAYWNGSLCALQRFGNATCEKQDACRSDLNLTCATDCYGNFLRCLPLFFDMTVAGGNGPGLTANQHYRPTDIFCSRMDGSVYIACANNNRIQKWQTNATFGITIAGNLNGIAGQTPYLINMTYGIALYYEEKHPYVSDSYNNRIQRFSLR</sequence>
<accession>A0A816DQH3</accession>
<feature type="non-terminal residue" evidence="1">
    <location>
        <position position="1"/>
    </location>
</feature>
<evidence type="ECO:0000313" key="2">
    <source>
        <dbReference type="Proteomes" id="UP000663834"/>
    </source>
</evidence>